<evidence type="ECO:0000313" key="1">
    <source>
        <dbReference type="EMBL" id="KAH7980829.1"/>
    </source>
</evidence>
<gene>
    <name evidence="1" type="ORF">HPB49_019507</name>
</gene>
<sequence length="646" mass="71536">MVVCLAVVASTIVVSALVAFYVSKRSPVPLIAECTSPVCLKYEALVSDLLNVSVAPCEDFYSHVCGSWSSDPNKLSVSDAALAAYQGSLSRQALLQSVPPTGQTREQKATKMFAACYNVVDQNVSYVESIRRVMEDAGLPWPHVDSRTDLLHSIFAMSTWPIPVLFRIAFTRIANEGSHLVIRSITLGVFADHIWRNKDARQREDYFSVLKKYFENGKYRRSITYNETTSLEKSVIPVLGKTLVGRLQVLQTHTSQLNITAPSIPLEAWQRELRSRFNTSAANVTIYGIRFFEAFFELHRTLGERALKQYFGWFVVEAFLPYTNSHILREFHGSEDKAIDEQMKFCLGFAGVTGYALDANYLKSTTDAKVLDRATQAGARIKDAFYDTVKRNTWFEERLITSLDVDRAEVLLGMLGKSDENKWLPDMTDDAIKNLATLSSLGSGTSENGSSSLSPSVVIALPEEGPPEDDANPPLALAPYHFSFPFLTVDAPAPAVYAGLGFVLARLLFQDLFAGQQRWKNATLDKLHERVECVYTADETAAMSRATRDEVVLATAAVSTLWRAFLAATTVPESNVSAPAVGFGPQFTKFSDRQLFFMLLCHSTCGDPAGALRCNVPLRNSEAFDQTFSCQPGSPMHVTRMCPVFS</sequence>
<organism evidence="1 2">
    <name type="scientific">Dermacentor silvarum</name>
    <name type="common">Tick</name>
    <dbReference type="NCBI Taxonomy" id="543639"/>
    <lineage>
        <taxon>Eukaryota</taxon>
        <taxon>Metazoa</taxon>
        <taxon>Ecdysozoa</taxon>
        <taxon>Arthropoda</taxon>
        <taxon>Chelicerata</taxon>
        <taxon>Arachnida</taxon>
        <taxon>Acari</taxon>
        <taxon>Parasitiformes</taxon>
        <taxon>Ixodida</taxon>
        <taxon>Ixodoidea</taxon>
        <taxon>Ixodidae</taxon>
        <taxon>Rhipicephalinae</taxon>
        <taxon>Dermacentor</taxon>
    </lineage>
</organism>
<accession>A0ACB8E2J8</accession>
<comment type="caution">
    <text evidence="1">The sequence shown here is derived from an EMBL/GenBank/DDBJ whole genome shotgun (WGS) entry which is preliminary data.</text>
</comment>
<evidence type="ECO:0000313" key="2">
    <source>
        <dbReference type="Proteomes" id="UP000821865"/>
    </source>
</evidence>
<dbReference type="EMBL" id="CM023470">
    <property type="protein sequence ID" value="KAH7980829.1"/>
    <property type="molecule type" value="Genomic_DNA"/>
</dbReference>
<name>A0ACB8E2J8_DERSI</name>
<keyword evidence="2" id="KW-1185">Reference proteome</keyword>
<dbReference type="Proteomes" id="UP000821865">
    <property type="component" value="Chromosome 1"/>
</dbReference>
<proteinExistence type="predicted"/>
<reference evidence="1" key="1">
    <citation type="submission" date="2020-05" db="EMBL/GenBank/DDBJ databases">
        <title>Large-scale comparative analyses of tick genomes elucidate their genetic diversity and vector capacities.</title>
        <authorList>
            <person name="Jia N."/>
            <person name="Wang J."/>
            <person name="Shi W."/>
            <person name="Du L."/>
            <person name="Sun Y."/>
            <person name="Zhan W."/>
            <person name="Jiang J."/>
            <person name="Wang Q."/>
            <person name="Zhang B."/>
            <person name="Ji P."/>
            <person name="Sakyi L.B."/>
            <person name="Cui X."/>
            <person name="Yuan T."/>
            <person name="Jiang B."/>
            <person name="Yang W."/>
            <person name="Lam T.T.-Y."/>
            <person name="Chang Q."/>
            <person name="Ding S."/>
            <person name="Wang X."/>
            <person name="Zhu J."/>
            <person name="Ruan X."/>
            <person name="Zhao L."/>
            <person name="Wei J."/>
            <person name="Que T."/>
            <person name="Du C."/>
            <person name="Cheng J."/>
            <person name="Dai P."/>
            <person name="Han X."/>
            <person name="Huang E."/>
            <person name="Gao Y."/>
            <person name="Liu J."/>
            <person name="Shao H."/>
            <person name="Ye R."/>
            <person name="Li L."/>
            <person name="Wei W."/>
            <person name="Wang X."/>
            <person name="Wang C."/>
            <person name="Yang T."/>
            <person name="Huo Q."/>
            <person name="Li W."/>
            <person name="Guo W."/>
            <person name="Chen H."/>
            <person name="Zhou L."/>
            <person name="Ni X."/>
            <person name="Tian J."/>
            <person name="Zhou Y."/>
            <person name="Sheng Y."/>
            <person name="Liu T."/>
            <person name="Pan Y."/>
            <person name="Xia L."/>
            <person name="Li J."/>
            <person name="Zhao F."/>
            <person name="Cao W."/>
        </authorList>
    </citation>
    <scope>NUCLEOTIDE SEQUENCE</scope>
    <source>
        <strain evidence="1">Dsil-2018</strain>
    </source>
</reference>
<protein>
    <submittedName>
        <fullName evidence="1">Uncharacterized protein</fullName>
    </submittedName>
</protein>